<dbReference type="InterPro" id="IPR026045">
    <property type="entry name" value="Ferric-bd"/>
</dbReference>
<organism evidence="4 5">
    <name type="scientific">Candidatus Enterococcus ferrettii</name>
    <dbReference type="NCBI Taxonomy" id="2815324"/>
    <lineage>
        <taxon>Bacteria</taxon>
        <taxon>Bacillati</taxon>
        <taxon>Bacillota</taxon>
        <taxon>Bacilli</taxon>
        <taxon>Lactobacillales</taxon>
        <taxon>Enterococcaceae</taxon>
        <taxon>Enterococcus</taxon>
    </lineage>
</organism>
<evidence type="ECO:0000256" key="1">
    <source>
        <dbReference type="ARBA" id="ARBA00022729"/>
    </source>
</evidence>
<dbReference type="EMBL" id="JAFREL020000001">
    <property type="protein sequence ID" value="MEO1769053.1"/>
    <property type="molecule type" value="Genomic_DNA"/>
</dbReference>
<dbReference type="Pfam" id="PF13416">
    <property type="entry name" value="SBP_bac_8"/>
    <property type="match status" value="1"/>
</dbReference>
<dbReference type="PROSITE" id="PS51257">
    <property type="entry name" value="PROKAR_LIPOPROTEIN"/>
    <property type="match status" value="1"/>
</dbReference>
<proteinExistence type="predicted"/>
<dbReference type="Gene3D" id="3.40.190.10">
    <property type="entry name" value="Periplasmic binding protein-like II"/>
    <property type="match status" value="2"/>
</dbReference>
<sequence>MKRFKKVLFLSLAVVALAACGSNPAANMEESSSKAENSSESTDQKAKSDTGEFTLYTSQPEEDVAKLVETFNEEYPDIKVNVFRSGTEEVISKVLAEKQTGKIQADALLVSDSFTFENLAEEDLLQPYESKELAEIPEEYVDDENLYTGTKLIVTGLAVNTDMVDANDIKGFADMTDKQVKGQTMIPSPLYSGAASLNLSILTQQEKIGWDFYEALKDNEVFVGQGNGTVRDALINGEQGIGMLVDYMANRAKQDGAPIEFVYPEEGALYVTEPIGIIKDTANAAPAETFVDFVLSKEGQTAASKMGYTPVRQGVAAPEGLKGVEDIDPMPFDESKVLENRDADKEKFAELFGQN</sequence>
<feature type="signal peptide" evidence="3">
    <location>
        <begin position="1"/>
        <end position="25"/>
    </location>
</feature>
<evidence type="ECO:0000256" key="2">
    <source>
        <dbReference type="SAM" id="MobiDB-lite"/>
    </source>
</evidence>
<reference evidence="4 5" key="1">
    <citation type="submission" date="2021-03" db="EMBL/GenBank/DDBJ databases">
        <authorList>
            <person name="Gilmore M.S."/>
            <person name="Schwartzman J."/>
            <person name="Van Tyne D."/>
            <person name="Martin M."/>
            <person name="Earl A.M."/>
            <person name="Manson A.L."/>
            <person name="Straub T."/>
            <person name="Salamzade R."/>
            <person name="Saavedra J."/>
            <person name="Lebreton F."/>
            <person name="Prichula J."/>
            <person name="Schaufler K."/>
            <person name="Gaca A."/>
            <person name="Sgardioli B."/>
            <person name="Wagenaar J."/>
            <person name="Strong T."/>
        </authorList>
    </citation>
    <scope>NUCLEOTIDE SEQUENCE [LARGE SCALE GENOMIC DNA]</scope>
    <source>
        <strain evidence="4 5">665A</strain>
    </source>
</reference>
<reference evidence="4 5" key="2">
    <citation type="submission" date="2024-02" db="EMBL/GenBank/DDBJ databases">
        <title>The Genome Sequence of Enterococcus sp. DIV0159.</title>
        <authorList>
            <person name="Earl A."/>
            <person name="Manson A."/>
            <person name="Gilmore M."/>
            <person name="Sanders J."/>
            <person name="Shea T."/>
            <person name="Howe W."/>
            <person name="Livny J."/>
            <person name="Cuomo C."/>
            <person name="Neafsey D."/>
            <person name="Birren B."/>
        </authorList>
    </citation>
    <scope>NUCLEOTIDE SEQUENCE [LARGE SCALE GENOMIC DNA]</scope>
    <source>
        <strain evidence="4 5">665A</strain>
    </source>
</reference>
<dbReference type="RefSeq" id="WP_347298784.1">
    <property type="nucleotide sequence ID" value="NZ_JAFREL020000001.1"/>
</dbReference>
<keyword evidence="1 3" id="KW-0732">Signal</keyword>
<dbReference type="PIRSF" id="PIRSF002825">
    <property type="entry name" value="CfbpA"/>
    <property type="match status" value="1"/>
</dbReference>
<evidence type="ECO:0000313" key="5">
    <source>
        <dbReference type="Proteomes" id="UP000664357"/>
    </source>
</evidence>
<feature type="chain" id="PRO_5046395733" evidence="3">
    <location>
        <begin position="26"/>
        <end position="355"/>
    </location>
</feature>
<dbReference type="CDD" id="cd13547">
    <property type="entry name" value="PBP2_Fbp_like_2"/>
    <property type="match status" value="1"/>
</dbReference>
<evidence type="ECO:0000256" key="3">
    <source>
        <dbReference type="SAM" id="SignalP"/>
    </source>
</evidence>
<keyword evidence="5" id="KW-1185">Reference proteome</keyword>
<gene>
    <name evidence="4" type="ORF">JZO67_000992</name>
</gene>
<dbReference type="InterPro" id="IPR006059">
    <property type="entry name" value="SBP"/>
</dbReference>
<dbReference type="SUPFAM" id="SSF53850">
    <property type="entry name" value="Periplasmic binding protein-like II"/>
    <property type="match status" value="1"/>
</dbReference>
<protein>
    <submittedName>
        <fullName evidence="4">Iron(III) transport system substrate-binding protein</fullName>
    </submittedName>
</protein>
<dbReference type="Proteomes" id="UP000664357">
    <property type="component" value="Unassembled WGS sequence"/>
</dbReference>
<accession>A0ABV0EN75</accession>
<comment type="caution">
    <text evidence="4">The sequence shown here is derived from an EMBL/GenBank/DDBJ whole genome shotgun (WGS) entry which is preliminary data.</text>
</comment>
<feature type="region of interest" description="Disordered" evidence="2">
    <location>
        <begin position="25"/>
        <end position="54"/>
    </location>
</feature>
<name>A0ABV0EN75_9ENTE</name>
<dbReference type="PANTHER" id="PTHR30006">
    <property type="entry name" value="THIAMINE-BINDING PERIPLASMIC PROTEIN-RELATED"/>
    <property type="match status" value="1"/>
</dbReference>
<evidence type="ECO:0000313" key="4">
    <source>
        <dbReference type="EMBL" id="MEO1769053.1"/>
    </source>
</evidence>